<sequence length="164" mass="18023">MHRRGDGPWLPVEGSWPAATAPTVDHDGLVIARPNDSRIDYGHGTFFENYHWVAMLDPAELAGSAHSNVIDDVSAPSVEFTGISVGVHHGRKSWQATARSTTAYDPRCSCCPLLDGHFDDVTDEWVIAPPALVRLDCETGICVHIVHQYEVPRVDLDVRIEAVD</sequence>
<gene>
    <name evidence="1" type="ORF">DFR67_104332</name>
</gene>
<dbReference type="OrthoDB" id="4453940at2"/>
<protein>
    <submittedName>
        <fullName evidence="1">Uncharacterized protein</fullName>
    </submittedName>
</protein>
<organism evidence="1 2">
    <name type="scientific">Williamsia limnetica</name>
    <dbReference type="NCBI Taxonomy" id="882452"/>
    <lineage>
        <taxon>Bacteria</taxon>
        <taxon>Bacillati</taxon>
        <taxon>Actinomycetota</taxon>
        <taxon>Actinomycetes</taxon>
        <taxon>Mycobacteriales</taxon>
        <taxon>Nocardiaceae</taxon>
        <taxon>Williamsia</taxon>
    </lineage>
</organism>
<keyword evidence="2" id="KW-1185">Reference proteome</keyword>
<comment type="caution">
    <text evidence="1">The sequence shown here is derived from an EMBL/GenBank/DDBJ whole genome shotgun (WGS) entry which is preliminary data.</text>
</comment>
<dbReference type="EMBL" id="QJSP01000004">
    <property type="protein sequence ID" value="PYE18750.1"/>
    <property type="molecule type" value="Genomic_DNA"/>
</dbReference>
<reference evidence="1 2" key="1">
    <citation type="submission" date="2018-06" db="EMBL/GenBank/DDBJ databases">
        <title>Genomic Encyclopedia of Type Strains, Phase IV (KMG-IV): sequencing the most valuable type-strain genomes for metagenomic binning, comparative biology and taxonomic classification.</title>
        <authorList>
            <person name="Goeker M."/>
        </authorList>
    </citation>
    <scope>NUCLEOTIDE SEQUENCE [LARGE SCALE GENOMIC DNA]</scope>
    <source>
        <strain evidence="1 2">DSM 45521</strain>
    </source>
</reference>
<name>A0A318RQ35_WILLI</name>
<accession>A0A318RQ35</accession>
<dbReference type="RefSeq" id="WP_110469172.1">
    <property type="nucleotide sequence ID" value="NZ_QJSP01000004.1"/>
</dbReference>
<dbReference type="AlphaFoldDB" id="A0A318RQ35"/>
<proteinExistence type="predicted"/>
<evidence type="ECO:0000313" key="1">
    <source>
        <dbReference type="EMBL" id="PYE18750.1"/>
    </source>
</evidence>
<evidence type="ECO:0000313" key="2">
    <source>
        <dbReference type="Proteomes" id="UP000247591"/>
    </source>
</evidence>
<dbReference type="Proteomes" id="UP000247591">
    <property type="component" value="Unassembled WGS sequence"/>
</dbReference>